<dbReference type="AlphaFoldDB" id="A0A8X6RM21"/>
<gene>
    <name evidence="2" type="ORF">TNCV_3605181</name>
</gene>
<reference evidence="2" key="1">
    <citation type="submission" date="2020-08" db="EMBL/GenBank/DDBJ databases">
        <title>Multicomponent nature underlies the extraordinary mechanical properties of spider dragline silk.</title>
        <authorList>
            <person name="Kono N."/>
            <person name="Nakamura H."/>
            <person name="Mori M."/>
            <person name="Yoshida Y."/>
            <person name="Ohtoshi R."/>
            <person name="Malay A.D."/>
            <person name="Moran D.A.P."/>
            <person name="Tomita M."/>
            <person name="Numata K."/>
            <person name="Arakawa K."/>
        </authorList>
    </citation>
    <scope>NUCLEOTIDE SEQUENCE</scope>
</reference>
<comment type="caution">
    <text evidence="2">The sequence shown here is derived from an EMBL/GenBank/DDBJ whole genome shotgun (WGS) entry which is preliminary data.</text>
</comment>
<evidence type="ECO:0000256" key="1">
    <source>
        <dbReference type="SAM" id="MobiDB-lite"/>
    </source>
</evidence>
<dbReference type="Proteomes" id="UP000887159">
    <property type="component" value="Unassembled WGS sequence"/>
</dbReference>
<proteinExistence type="predicted"/>
<sequence>MQDDISVIPCSCRPRAATTNLSNSCTCGLERFPSARNDTLVDSELSSYTGDGTSLLQLSDLSSTCEVVQLHEGFDDGPCHFEPWSSDVDDTCAGTPSPNYHTTPTGGGFSSRQI</sequence>
<feature type="region of interest" description="Disordered" evidence="1">
    <location>
        <begin position="92"/>
        <end position="114"/>
    </location>
</feature>
<keyword evidence="3" id="KW-1185">Reference proteome</keyword>
<evidence type="ECO:0000313" key="2">
    <source>
        <dbReference type="EMBL" id="GFX95059.1"/>
    </source>
</evidence>
<name>A0A8X6RM21_TRICX</name>
<feature type="compositionally biased region" description="Gly residues" evidence="1">
    <location>
        <begin position="105"/>
        <end position="114"/>
    </location>
</feature>
<accession>A0A8X6RM21</accession>
<feature type="compositionally biased region" description="Polar residues" evidence="1">
    <location>
        <begin position="94"/>
        <end position="104"/>
    </location>
</feature>
<protein>
    <submittedName>
        <fullName evidence="2">Uncharacterized protein</fullName>
    </submittedName>
</protein>
<organism evidence="2 3">
    <name type="scientific">Trichonephila clavipes</name>
    <name type="common">Golden silk orbweaver</name>
    <name type="synonym">Nephila clavipes</name>
    <dbReference type="NCBI Taxonomy" id="2585209"/>
    <lineage>
        <taxon>Eukaryota</taxon>
        <taxon>Metazoa</taxon>
        <taxon>Ecdysozoa</taxon>
        <taxon>Arthropoda</taxon>
        <taxon>Chelicerata</taxon>
        <taxon>Arachnida</taxon>
        <taxon>Araneae</taxon>
        <taxon>Araneomorphae</taxon>
        <taxon>Entelegynae</taxon>
        <taxon>Araneoidea</taxon>
        <taxon>Nephilidae</taxon>
        <taxon>Trichonephila</taxon>
    </lineage>
</organism>
<evidence type="ECO:0000313" key="3">
    <source>
        <dbReference type="Proteomes" id="UP000887159"/>
    </source>
</evidence>
<dbReference type="EMBL" id="BMAU01021183">
    <property type="protein sequence ID" value="GFX95059.1"/>
    <property type="molecule type" value="Genomic_DNA"/>
</dbReference>